<proteinExistence type="predicted"/>
<evidence type="ECO:0000256" key="4">
    <source>
        <dbReference type="ARBA" id="ARBA00022528"/>
    </source>
</evidence>
<accession>M2RTM9</accession>
<dbReference type="OrthoDB" id="8954335at2759"/>
<evidence type="ECO:0000313" key="20">
    <source>
        <dbReference type="Proteomes" id="UP000011755"/>
    </source>
</evidence>
<evidence type="ECO:0000256" key="5">
    <source>
        <dbReference type="ARBA" id="ARBA00022640"/>
    </source>
</evidence>
<keyword evidence="10" id="KW-1002">Plastid outer membrane</keyword>
<dbReference type="AlphaFoldDB" id="M2RTM9"/>
<evidence type="ECO:0000256" key="15">
    <source>
        <dbReference type="ARBA" id="ARBA00023136"/>
    </source>
</evidence>
<feature type="domain" description="AIG1-type G" evidence="17">
    <location>
        <begin position="10"/>
        <end position="83"/>
    </location>
</feature>
<keyword evidence="4" id="KW-0150">Chloroplast</keyword>
<evidence type="ECO:0000256" key="8">
    <source>
        <dbReference type="ARBA" id="ARBA00022741"/>
    </source>
</evidence>
<keyword evidence="13" id="KW-1133">Transmembrane helix</keyword>
<keyword evidence="6" id="KW-0812">Transmembrane</keyword>
<protein>
    <submittedName>
        <fullName evidence="19">AIG1 family protein</fullName>
    </submittedName>
</protein>
<evidence type="ECO:0000256" key="2">
    <source>
        <dbReference type="ARBA" id="ARBA00004167"/>
    </source>
</evidence>
<sequence length="266" mass="31166">MSTEEVKETKLLLIGDIGDGKSSLGNFILKDNKFAVSSGCDAKTQETAGYNGEGNRRNVFVIDTPGFNDLNVLSENLKRKIKLLYNILQVEDFWKHICIIWTKCTYHISKNELVEQLKVKNNKVILELRSLIEETTRENDIEPPMYYVDSNPDEGCDNSRSEKEIESFLTWAYDLNTFEKKGNEKVRPNYKKFEPQEKEQTEVIEVNDDFVKLRIYHIKREKRTAFDGEVTYTEWKVIDYNDKIQYKEKPKQELKESKESDSCVLF</sequence>
<dbReference type="Gene3D" id="3.40.50.300">
    <property type="entry name" value="P-loop containing nucleotide triphosphate hydrolases"/>
    <property type="match status" value="1"/>
</dbReference>
<keyword evidence="12" id="KW-0653">Protein transport</keyword>
<evidence type="ECO:0000256" key="1">
    <source>
        <dbReference type="ARBA" id="ARBA00001946"/>
    </source>
</evidence>
<dbReference type="PANTHER" id="PTHR10903">
    <property type="entry name" value="GTPASE, IMAP FAMILY MEMBER-RELATED"/>
    <property type="match status" value="1"/>
</dbReference>
<dbReference type="GO" id="GO:0005525">
    <property type="term" value="F:GTP binding"/>
    <property type="evidence" value="ECO:0007669"/>
    <property type="project" value="UniProtKB-KW"/>
</dbReference>
<dbReference type="Pfam" id="PF04548">
    <property type="entry name" value="AIG1"/>
    <property type="match status" value="1"/>
</dbReference>
<reference evidence="19 20" key="1">
    <citation type="submission" date="2013-02" db="EMBL/GenBank/DDBJ databases">
        <authorList>
            <person name="Hannick L."/>
            <person name="Zafar N."/>
            <person name="Lorenzi H."/>
            <person name="Ali I.A."/>
            <person name="Petri W.P."/>
            <person name="Caler E."/>
        </authorList>
    </citation>
    <scope>NUCLEOTIDE SEQUENCE [LARGE SCALE GENOMIC DNA]</scope>
    <source>
        <strain evidence="19 20">KU27</strain>
    </source>
</reference>
<evidence type="ECO:0000256" key="13">
    <source>
        <dbReference type="ARBA" id="ARBA00022989"/>
    </source>
</evidence>
<dbReference type="Proteomes" id="UP000011755">
    <property type="component" value="Unassembled WGS sequence"/>
</dbReference>
<keyword evidence="3" id="KW-0813">Transport</keyword>
<dbReference type="PANTHER" id="PTHR10903:SF135">
    <property type="entry name" value="TRANSLOCASE OF CHLOROPLAST 120, CHLOROPLASTIC-RELATED"/>
    <property type="match status" value="1"/>
</dbReference>
<keyword evidence="5" id="KW-0934">Plastid</keyword>
<keyword evidence="14" id="KW-0342">GTP-binding</keyword>
<evidence type="ECO:0000313" key="19">
    <source>
        <dbReference type="EMBL" id="EMD47880.1"/>
    </source>
</evidence>
<keyword evidence="9" id="KW-0378">Hydrolase</keyword>
<keyword evidence="7" id="KW-0479">Metal-binding</keyword>
<dbReference type="EMBL" id="KB444204">
    <property type="protein sequence ID" value="EMD47880.1"/>
    <property type="molecule type" value="Genomic_DNA"/>
</dbReference>
<keyword evidence="15" id="KW-0472">Membrane</keyword>
<evidence type="ECO:0000256" key="16">
    <source>
        <dbReference type="ARBA" id="ARBA00024013"/>
    </source>
</evidence>
<dbReference type="SUPFAM" id="SSF52540">
    <property type="entry name" value="P-loop containing nucleoside triphosphate hydrolases"/>
    <property type="match status" value="1"/>
</dbReference>
<dbReference type="InterPro" id="IPR045058">
    <property type="entry name" value="GIMA/IAN/Toc"/>
</dbReference>
<dbReference type="GO" id="GO:0016787">
    <property type="term" value="F:hydrolase activity"/>
    <property type="evidence" value="ECO:0007669"/>
    <property type="project" value="UniProtKB-KW"/>
</dbReference>
<dbReference type="InterPro" id="IPR027417">
    <property type="entry name" value="P-loop_NTPase"/>
</dbReference>
<comment type="subcellular location">
    <subcellularLocation>
        <location evidence="2">Membrane</location>
        <topology evidence="2">Single-pass membrane protein</topology>
    </subcellularLocation>
    <subcellularLocation>
        <location evidence="16">Plastid</location>
        <location evidence="16">Chloroplast outer membrane</location>
    </subcellularLocation>
</comment>
<organism evidence="19 20">
    <name type="scientific">Entamoeba histolytica KU27</name>
    <dbReference type="NCBI Taxonomy" id="885311"/>
    <lineage>
        <taxon>Eukaryota</taxon>
        <taxon>Amoebozoa</taxon>
        <taxon>Evosea</taxon>
        <taxon>Archamoebae</taxon>
        <taxon>Mastigamoebida</taxon>
        <taxon>Entamoebidae</taxon>
        <taxon>Entamoeba</taxon>
    </lineage>
</organism>
<evidence type="ECO:0000256" key="12">
    <source>
        <dbReference type="ARBA" id="ARBA00022927"/>
    </source>
</evidence>
<evidence type="ECO:0000256" key="14">
    <source>
        <dbReference type="ARBA" id="ARBA00023134"/>
    </source>
</evidence>
<evidence type="ECO:0000259" key="17">
    <source>
        <dbReference type="Pfam" id="PF04548"/>
    </source>
</evidence>
<evidence type="ECO:0000256" key="7">
    <source>
        <dbReference type="ARBA" id="ARBA00022723"/>
    </source>
</evidence>
<evidence type="ECO:0000256" key="10">
    <source>
        <dbReference type="ARBA" id="ARBA00022805"/>
    </source>
</evidence>
<dbReference type="GO" id="GO:0016020">
    <property type="term" value="C:membrane"/>
    <property type="evidence" value="ECO:0007669"/>
    <property type="project" value="UniProtKB-SubCell"/>
</dbReference>
<keyword evidence="11" id="KW-0460">Magnesium</keyword>
<evidence type="ECO:0000313" key="18">
    <source>
        <dbReference type="EMBL" id="BBD14088.1"/>
    </source>
</evidence>
<evidence type="ECO:0000256" key="6">
    <source>
        <dbReference type="ARBA" id="ARBA00022692"/>
    </source>
</evidence>
<evidence type="ECO:0000256" key="3">
    <source>
        <dbReference type="ARBA" id="ARBA00022448"/>
    </source>
</evidence>
<gene>
    <name evidence="19" type="ORF">EHI5A_208140</name>
</gene>
<comment type="cofactor">
    <cofactor evidence="1">
        <name>Mg(2+)</name>
        <dbReference type="ChEBI" id="CHEBI:18420"/>
    </cofactor>
</comment>
<evidence type="ECO:0000256" key="11">
    <source>
        <dbReference type="ARBA" id="ARBA00022842"/>
    </source>
</evidence>
<evidence type="ECO:0000256" key="9">
    <source>
        <dbReference type="ARBA" id="ARBA00022801"/>
    </source>
</evidence>
<keyword evidence="8" id="KW-0547">Nucleotide-binding</keyword>
<dbReference type="InterPro" id="IPR006703">
    <property type="entry name" value="G_AIG1"/>
</dbReference>
<dbReference type="EMBL" id="LC099941">
    <property type="protein sequence ID" value="BBD14088.1"/>
    <property type="molecule type" value="Genomic_DNA"/>
</dbReference>
<dbReference type="GO" id="GO:0015031">
    <property type="term" value="P:protein transport"/>
    <property type="evidence" value="ECO:0007669"/>
    <property type="project" value="UniProtKB-KW"/>
</dbReference>
<dbReference type="VEuPathDB" id="AmoebaDB:EHI5A_208140"/>
<reference evidence="18" key="2">
    <citation type="journal article" date="2018" name="PLoS Pathog.">
        <title>AIG1 affects in vitro and in vivo virulence in clinical isolates of Entamoeba histolytica.</title>
        <authorList>
            <person name="Nakada-Tsukui K."/>
            <person name="Sekizuka T."/>
            <person name="Sato-Ebine E."/>
            <person name="Escueta-de Cadiz A."/>
            <person name="Ji D.D."/>
            <person name="Tomii K."/>
            <person name="Kuroda M."/>
            <person name="Nozaki T."/>
        </authorList>
    </citation>
    <scope>NUCLEOTIDE SEQUENCE</scope>
    <source>
        <strain evidence="18">KU27</strain>
    </source>
</reference>
<dbReference type="GO" id="GO:0046872">
    <property type="term" value="F:metal ion binding"/>
    <property type="evidence" value="ECO:0007669"/>
    <property type="project" value="UniProtKB-KW"/>
</dbReference>
<name>M2RTM9_ENTHI</name>